<reference evidence="2" key="1">
    <citation type="submission" date="2024-07" db="EMBL/GenBank/DDBJ databases">
        <title>Two chromosome-level genome assemblies of Korean endemic species Abeliophyllum distichum and Forsythia ovata (Oleaceae).</title>
        <authorList>
            <person name="Jang H."/>
        </authorList>
    </citation>
    <scope>NUCLEOTIDE SEQUENCE [LARGE SCALE GENOMIC DNA]</scope>
</reference>
<accession>A0ABD1TGN6</accession>
<proteinExistence type="predicted"/>
<evidence type="ECO:0000313" key="1">
    <source>
        <dbReference type="EMBL" id="KAL2511713.1"/>
    </source>
</evidence>
<sequence length="120" mass="13368">MEASKDDASPPAKRVSMERRDISTALLVKPGPVMDFLLENQKVEHPNLIKWDKALNSSNYNDDPILLSSRISIDGDFTIVQGRVLAPPKVVAYGLFSKWLRVGNGKRVDLSVLILLNYCS</sequence>
<keyword evidence="2" id="KW-1185">Reference proteome</keyword>
<evidence type="ECO:0000313" key="2">
    <source>
        <dbReference type="Proteomes" id="UP001604336"/>
    </source>
</evidence>
<gene>
    <name evidence="1" type="ORF">Adt_17313</name>
</gene>
<protein>
    <submittedName>
        <fullName evidence="1">Protein argonaute 4</fullName>
    </submittedName>
</protein>
<dbReference type="Proteomes" id="UP001604336">
    <property type="component" value="Unassembled WGS sequence"/>
</dbReference>
<name>A0ABD1TGN6_9LAMI</name>
<dbReference type="EMBL" id="JBFOLK010000005">
    <property type="protein sequence ID" value="KAL2511713.1"/>
    <property type="molecule type" value="Genomic_DNA"/>
</dbReference>
<dbReference type="AlphaFoldDB" id="A0ABD1TGN6"/>
<comment type="caution">
    <text evidence="1">The sequence shown here is derived from an EMBL/GenBank/DDBJ whole genome shotgun (WGS) entry which is preliminary data.</text>
</comment>
<organism evidence="1 2">
    <name type="scientific">Abeliophyllum distichum</name>
    <dbReference type="NCBI Taxonomy" id="126358"/>
    <lineage>
        <taxon>Eukaryota</taxon>
        <taxon>Viridiplantae</taxon>
        <taxon>Streptophyta</taxon>
        <taxon>Embryophyta</taxon>
        <taxon>Tracheophyta</taxon>
        <taxon>Spermatophyta</taxon>
        <taxon>Magnoliopsida</taxon>
        <taxon>eudicotyledons</taxon>
        <taxon>Gunneridae</taxon>
        <taxon>Pentapetalae</taxon>
        <taxon>asterids</taxon>
        <taxon>lamiids</taxon>
        <taxon>Lamiales</taxon>
        <taxon>Oleaceae</taxon>
        <taxon>Forsythieae</taxon>
        <taxon>Abeliophyllum</taxon>
    </lineage>
</organism>